<evidence type="ECO:0000313" key="2">
    <source>
        <dbReference type="EMBL" id="CAB4177844.1"/>
    </source>
</evidence>
<feature type="compositionally biased region" description="Acidic residues" evidence="1">
    <location>
        <begin position="238"/>
        <end position="253"/>
    </location>
</feature>
<proteinExistence type="predicted"/>
<sequence length="386" mass="41474">MSELSHAVVLHPELLPRSAPVADPTRGPRLVREVCREGRWFVGGDPVNESAYYTITPALNRQIVETWAQREEAGIRCPLQRDHSTDGIHTASPNVVLYWDECWLEDGFPHGSSVFCGCYPGPRLDELVQEPCPVSPDIQRQVVDGTGKVWPVVMMHVALVDHATIPRQNGFVQMALAESSVVSKSQEEKKTMDFAKFVESINQLLGVIKPGLALPETVDEASFDSVFSMVLKMVGAEETAEDDGDGADSEDAADVATDASEGDPVSMSLKSLTKEVAKLKAMVGVSLSLGGNSAKERFTGEVDAMVSNGFPAGSRGSLLALGKAGGWNVSDLDEFKAMPGLSLSLQSTGIKHKPLDSRGETVKAWRDAGLSEEAIARQSARLLGGE</sequence>
<dbReference type="EMBL" id="LR796964">
    <property type="protein sequence ID" value="CAB4177844.1"/>
    <property type="molecule type" value="Genomic_DNA"/>
</dbReference>
<feature type="region of interest" description="Disordered" evidence="1">
    <location>
        <begin position="238"/>
        <end position="264"/>
    </location>
</feature>
<reference evidence="2" key="1">
    <citation type="submission" date="2020-05" db="EMBL/GenBank/DDBJ databases">
        <authorList>
            <person name="Chiriac C."/>
            <person name="Salcher M."/>
            <person name="Ghai R."/>
            <person name="Kavagutti S V."/>
        </authorList>
    </citation>
    <scope>NUCLEOTIDE SEQUENCE</scope>
</reference>
<name>A0A6J5QDS9_9CAUD</name>
<gene>
    <name evidence="2" type="ORF">UFOVP1004_28</name>
</gene>
<accession>A0A6J5QDS9</accession>
<organism evidence="2">
    <name type="scientific">uncultured Caudovirales phage</name>
    <dbReference type="NCBI Taxonomy" id="2100421"/>
    <lineage>
        <taxon>Viruses</taxon>
        <taxon>Duplodnaviria</taxon>
        <taxon>Heunggongvirae</taxon>
        <taxon>Uroviricota</taxon>
        <taxon>Caudoviricetes</taxon>
        <taxon>Peduoviridae</taxon>
        <taxon>Maltschvirus</taxon>
        <taxon>Maltschvirus maltsch</taxon>
    </lineage>
</organism>
<protein>
    <submittedName>
        <fullName evidence="2">Uncharacterized protein</fullName>
    </submittedName>
</protein>
<evidence type="ECO:0000256" key="1">
    <source>
        <dbReference type="SAM" id="MobiDB-lite"/>
    </source>
</evidence>